<feature type="domain" description="Response regulatory" evidence="7">
    <location>
        <begin position="8"/>
        <end position="125"/>
    </location>
</feature>
<dbReference type="InterPro" id="IPR039420">
    <property type="entry name" value="WalR-like"/>
</dbReference>
<evidence type="ECO:0000313" key="8">
    <source>
        <dbReference type="EMBL" id="EGF91639.1"/>
    </source>
</evidence>
<keyword evidence="3" id="KW-0805">Transcription regulation</keyword>
<feature type="modified residue" description="4-aspartylphosphate" evidence="6">
    <location>
        <position position="57"/>
    </location>
</feature>
<keyword evidence="2" id="KW-0902">Two-component regulatory system</keyword>
<evidence type="ECO:0000313" key="9">
    <source>
        <dbReference type="Proteomes" id="UP000006512"/>
    </source>
</evidence>
<gene>
    <name evidence="8" type="ORF">ABI_30560</name>
</gene>
<dbReference type="RefSeq" id="WP_006273843.1">
    <property type="nucleotide sequence ID" value="NZ_GL883078.1"/>
</dbReference>
<dbReference type="SMART" id="SM00448">
    <property type="entry name" value="REC"/>
    <property type="match status" value="1"/>
</dbReference>
<keyword evidence="4" id="KW-0238">DNA-binding</keyword>
<evidence type="ECO:0000256" key="2">
    <source>
        <dbReference type="ARBA" id="ARBA00023012"/>
    </source>
</evidence>
<dbReference type="Gene3D" id="3.40.50.2300">
    <property type="match status" value="1"/>
</dbReference>
<dbReference type="OrthoDB" id="9801602at2"/>
<evidence type="ECO:0000256" key="5">
    <source>
        <dbReference type="ARBA" id="ARBA00023163"/>
    </source>
</evidence>
<dbReference type="GO" id="GO:0000976">
    <property type="term" value="F:transcription cis-regulatory region binding"/>
    <property type="evidence" value="ECO:0007669"/>
    <property type="project" value="TreeGrafter"/>
</dbReference>
<dbReference type="Pfam" id="PF00072">
    <property type="entry name" value="Response_reg"/>
    <property type="match status" value="1"/>
</dbReference>
<protein>
    <submittedName>
        <fullName evidence="8">Phosphate regulon transcriptional regulatory protein phoB</fullName>
    </submittedName>
</protein>
<dbReference type="InterPro" id="IPR011006">
    <property type="entry name" value="CheY-like_superfamily"/>
</dbReference>
<dbReference type="EMBL" id="GL883078">
    <property type="protein sequence ID" value="EGF91639.1"/>
    <property type="molecule type" value="Genomic_DNA"/>
</dbReference>
<dbReference type="GO" id="GO:0032993">
    <property type="term" value="C:protein-DNA complex"/>
    <property type="evidence" value="ECO:0007669"/>
    <property type="project" value="TreeGrafter"/>
</dbReference>
<dbReference type="STRING" id="715226.ABI_30560"/>
<organism evidence="8 9">
    <name type="scientific">Asticcacaulis biprosthecium C19</name>
    <dbReference type="NCBI Taxonomy" id="715226"/>
    <lineage>
        <taxon>Bacteria</taxon>
        <taxon>Pseudomonadati</taxon>
        <taxon>Pseudomonadota</taxon>
        <taxon>Alphaproteobacteria</taxon>
        <taxon>Caulobacterales</taxon>
        <taxon>Caulobacteraceae</taxon>
        <taxon>Asticcacaulis</taxon>
    </lineage>
</organism>
<evidence type="ECO:0000256" key="1">
    <source>
        <dbReference type="ARBA" id="ARBA00022553"/>
    </source>
</evidence>
<evidence type="ECO:0000256" key="3">
    <source>
        <dbReference type="ARBA" id="ARBA00023015"/>
    </source>
</evidence>
<dbReference type="PROSITE" id="PS50110">
    <property type="entry name" value="RESPONSE_REGULATORY"/>
    <property type="match status" value="1"/>
</dbReference>
<dbReference type="GO" id="GO:0000156">
    <property type="term" value="F:phosphorelay response regulator activity"/>
    <property type="evidence" value="ECO:0007669"/>
    <property type="project" value="TreeGrafter"/>
</dbReference>
<sequence>MPASDKFRILVVEDTRDISDLLVIRLELGGYVTCVARNCEQAISQAFAFKPNAILLDIGLGDGGDGFEVLRILKSSTRTCDIPVLMLTARQQLTDIRRAIDMGARDYVTKPFDDRKLLMRVAKLLGQPMPYMTTERRMM</sequence>
<name>F4QN48_9CAUL</name>
<evidence type="ECO:0000256" key="6">
    <source>
        <dbReference type="PROSITE-ProRule" id="PRU00169"/>
    </source>
</evidence>
<dbReference type="PANTHER" id="PTHR48111:SF1">
    <property type="entry name" value="TWO-COMPONENT RESPONSE REGULATOR ORR33"/>
    <property type="match status" value="1"/>
</dbReference>
<keyword evidence="5" id="KW-0804">Transcription</keyword>
<dbReference type="InterPro" id="IPR001789">
    <property type="entry name" value="Sig_transdc_resp-reg_receiver"/>
</dbReference>
<evidence type="ECO:0000259" key="7">
    <source>
        <dbReference type="PROSITE" id="PS50110"/>
    </source>
</evidence>
<dbReference type="Proteomes" id="UP000006512">
    <property type="component" value="Unassembled WGS sequence"/>
</dbReference>
<dbReference type="HOGENOM" id="CLU_000445_69_9_5"/>
<proteinExistence type="predicted"/>
<reference evidence="9" key="1">
    <citation type="submission" date="2011-03" db="EMBL/GenBank/DDBJ databases">
        <title>Draft genome sequence of Brevundimonas diminuta.</title>
        <authorList>
            <person name="Brown P.J.B."/>
            <person name="Buechlein A."/>
            <person name="Hemmerich C."/>
            <person name="Brun Y.V."/>
        </authorList>
    </citation>
    <scope>NUCLEOTIDE SEQUENCE [LARGE SCALE GENOMIC DNA]</scope>
    <source>
        <strain evidence="9">C19</strain>
    </source>
</reference>
<accession>F4QN48</accession>
<dbReference type="PANTHER" id="PTHR48111">
    <property type="entry name" value="REGULATOR OF RPOS"/>
    <property type="match status" value="1"/>
</dbReference>
<dbReference type="GO" id="GO:0006355">
    <property type="term" value="P:regulation of DNA-templated transcription"/>
    <property type="evidence" value="ECO:0007669"/>
    <property type="project" value="TreeGrafter"/>
</dbReference>
<dbReference type="GO" id="GO:0005829">
    <property type="term" value="C:cytosol"/>
    <property type="evidence" value="ECO:0007669"/>
    <property type="project" value="TreeGrafter"/>
</dbReference>
<dbReference type="AlphaFoldDB" id="F4QN48"/>
<dbReference type="SUPFAM" id="SSF52172">
    <property type="entry name" value="CheY-like"/>
    <property type="match status" value="1"/>
</dbReference>
<dbReference type="eggNOG" id="COG0745">
    <property type="taxonomic scope" value="Bacteria"/>
</dbReference>
<evidence type="ECO:0000256" key="4">
    <source>
        <dbReference type="ARBA" id="ARBA00023125"/>
    </source>
</evidence>
<keyword evidence="9" id="KW-1185">Reference proteome</keyword>
<keyword evidence="1 6" id="KW-0597">Phosphoprotein</keyword>